<evidence type="ECO:0000313" key="1">
    <source>
        <dbReference type="EMBL" id="KKL53259.1"/>
    </source>
</evidence>
<name>A0A0F9CVH5_9ZZZZ</name>
<organism evidence="1">
    <name type="scientific">marine sediment metagenome</name>
    <dbReference type="NCBI Taxonomy" id="412755"/>
    <lineage>
        <taxon>unclassified sequences</taxon>
        <taxon>metagenomes</taxon>
        <taxon>ecological metagenomes</taxon>
    </lineage>
</organism>
<gene>
    <name evidence="1" type="ORF">LCGC14_2277240</name>
</gene>
<accession>A0A0F9CVH5</accession>
<protein>
    <submittedName>
        <fullName evidence="1">Uncharacterized protein</fullName>
    </submittedName>
</protein>
<reference evidence="1" key="1">
    <citation type="journal article" date="2015" name="Nature">
        <title>Complex archaea that bridge the gap between prokaryotes and eukaryotes.</title>
        <authorList>
            <person name="Spang A."/>
            <person name="Saw J.H."/>
            <person name="Jorgensen S.L."/>
            <person name="Zaremba-Niedzwiedzka K."/>
            <person name="Martijn J."/>
            <person name="Lind A.E."/>
            <person name="van Eijk R."/>
            <person name="Schleper C."/>
            <person name="Guy L."/>
            <person name="Ettema T.J."/>
        </authorList>
    </citation>
    <scope>NUCLEOTIDE SEQUENCE</scope>
</reference>
<proteinExistence type="predicted"/>
<sequence>MANLITTRTSGLIRAPEDNVFDIKGWILYRELFDVTVTLDFLFGGITAPDQSITKNLPNDGLGVYNGDVYYNATDAFYSSTFKKRLNRRDYKSAGRSSHYQVKATVDSANDWEIHEIGIRHSSANT</sequence>
<dbReference type="AlphaFoldDB" id="A0A0F9CVH5"/>
<comment type="caution">
    <text evidence="1">The sequence shown here is derived from an EMBL/GenBank/DDBJ whole genome shotgun (WGS) entry which is preliminary data.</text>
</comment>
<dbReference type="EMBL" id="LAZR01031610">
    <property type="protein sequence ID" value="KKL53259.1"/>
    <property type="molecule type" value="Genomic_DNA"/>
</dbReference>